<dbReference type="Gene3D" id="1.25.40.10">
    <property type="entry name" value="Tetratricopeptide repeat domain"/>
    <property type="match status" value="3"/>
</dbReference>
<evidence type="ECO:0000313" key="4">
    <source>
        <dbReference type="EMBL" id="KAJ9130190.1"/>
    </source>
</evidence>
<dbReference type="GO" id="GO:0016787">
    <property type="term" value="F:hydrolase activity"/>
    <property type="evidence" value="ECO:0007669"/>
    <property type="project" value="UniProtKB-UniRule"/>
</dbReference>
<feature type="short sequence motif" description="GXSXG" evidence="2">
    <location>
        <begin position="55"/>
        <end position="59"/>
    </location>
</feature>
<dbReference type="Pfam" id="PF01734">
    <property type="entry name" value="Patatin"/>
    <property type="match status" value="1"/>
</dbReference>
<proteinExistence type="predicted"/>
<dbReference type="SMART" id="SM00028">
    <property type="entry name" value="TPR"/>
    <property type="match status" value="12"/>
</dbReference>
<dbReference type="EMBL" id="JANBVO010000101">
    <property type="protein sequence ID" value="KAJ9130190.1"/>
    <property type="molecule type" value="Genomic_DNA"/>
</dbReference>
<evidence type="ECO:0000259" key="3">
    <source>
        <dbReference type="PROSITE" id="PS51635"/>
    </source>
</evidence>
<dbReference type="InterPro" id="IPR019734">
    <property type="entry name" value="TPR_rpt"/>
</dbReference>
<dbReference type="SUPFAM" id="SSF52540">
    <property type="entry name" value="P-loop containing nucleoside triphosphate hydrolases"/>
    <property type="match status" value="1"/>
</dbReference>
<dbReference type="Proteomes" id="UP001174694">
    <property type="component" value="Unassembled WGS sequence"/>
</dbReference>
<dbReference type="InterPro" id="IPR053137">
    <property type="entry name" value="NLR-like"/>
</dbReference>
<dbReference type="CDD" id="cd07216">
    <property type="entry name" value="Pat17_PNPLA8_PNPLA9_like3"/>
    <property type="match status" value="1"/>
</dbReference>
<feature type="active site" description="Nucleophile" evidence="2">
    <location>
        <position position="57"/>
    </location>
</feature>
<dbReference type="InterPro" id="IPR027417">
    <property type="entry name" value="P-loop_NTPase"/>
</dbReference>
<dbReference type="SUPFAM" id="SSF48452">
    <property type="entry name" value="TPR-like"/>
    <property type="match status" value="5"/>
</dbReference>
<keyword evidence="2 4" id="KW-0378">Hydrolase</keyword>
<gene>
    <name evidence="4" type="ORF">NKR23_g12306</name>
</gene>
<feature type="short sequence motif" description="GXGXXG" evidence="2">
    <location>
        <begin position="15"/>
        <end position="20"/>
    </location>
</feature>
<dbReference type="PANTHER" id="PTHR46082">
    <property type="entry name" value="ATP/GTP-BINDING PROTEIN-RELATED"/>
    <property type="match status" value="1"/>
</dbReference>
<dbReference type="Gene3D" id="3.40.1090.10">
    <property type="entry name" value="Cytosolic phospholipase A2 catalytic domain"/>
    <property type="match status" value="1"/>
</dbReference>
<dbReference type="SUPFAM" id="SSF52151">
    <property type="entry name" value="FabD/lysophospholipase-like"/>
    <property type="match status" value="1"/>
</dbReference>
<dbReference type="PANTHER" id="PTHR46082:SF6">
    <property type="entry name" value="AAA+ ATPASE DOMAIN-CONTAINING PROTEIN-RELATED"/>
    <property type="match status" value="1"/>
</dbReference>
<keyword evidence="2" id="KW-0442">Lipid degradation</keyword>
<dbReference type="GO" id="GO:0046486">
    <property type="term" value="P:glycerolipid metabolic process"/>
    <property type="evidence" value="ECO:0007669"/>
    <property type="project" value="UniProtKB-ARBA"/>
</dbReference>
<comment type="caution">
    <text evidence="2">Lacks conserved residue(s) required for the propagation of feature annotation.</text>
</comment>
<dbReference type="GO" id="GO:0016042">
    <property type="term" value="P:lipid catabolic process"/>
    <property type="evidence" value="ECO:0007669"/>
    <property type="project" value="UniProtKB-UniRule"/>
</dbReference>
<dbReference type="PROSITE" id="PS51635">
    <property type="entry name" value="PNPLA"/>
    <property type="match status" value="1"/>
</dbReference>
<feature type="active site" description="Proton acceptor" evidence="2">
    <location>
        <position position="214"/>
    </location>
</feature>
<keyword evidence="5" id="KW-1185">Reference proteome</keyword>
<keyword evidence="4" id="KW-0808">Transferase</keyword>
<dbReference type="InterPro" id="IPR002182">
    <property type="entry name" value="NB-ARC"/>
</dbReference>
<feature type="domain" description="PNPLA" evidence="3">
    <location>
        <begin position="11"/>
        <end position="227"/>
    </location>
</feature>
<name>A0AA38RES6_9PEZI</name>
<dbReference type="Gene3D" id="3.40.50.300">
    <property type="entry name" value="P-loop containing nucleotide triphosphate hydrolases"/>
    <property type="match status" value="1"/>
</dbReference>
<evidence type="ECO:0000313" key="5">
    <source>
        <dbReference type="Proteomes" id="UP001174694"/>
    </source>
</evidence>
<dbReference type="GO" id="GO:0016740">
    <property type="term" value="F:transferase activity"/>
    <property type="evidence" value="ECO:0007669"/>
    <property type="project" value="UniProtKB-KW"/>
</dbReference>
<evidence type="ECO:0000256" key="1">
    <source>
        <dbReference type="ARBA" id="ARBA00023098"/>
    </source>
</evidence>
<dbReference type="Pfam" id="PF13374">
    <property type="entry name" value="TPR_10"/>
    <property type="match status" value="1"/>
</dbReference>
<sequence>MTTSSTPLKILSLDGGGIRGISSLLILEDIMETIRDAKGLDHVPRPCEYFDFIGGTSTGGIIAIMLGRLGMTVDACIRAYRKVAQQAFTPKKAKIIPASPSGAFSAKALEAAIRQTVREFCVETACAARRAQGFSTAETCPHGEMEFRETSCTKTAVLAITKDNVDARPILFTTYDTSAALHGCTIWQVARATSAATTFFKPTRVGRDDIEFIDAGFGYNNPCEVLIEEAQRVFRGRPALRVLSVGTGLGEVVAVGKTRRSIINALKRMAASSKKVAARLDDQYGESGQYYRFNVDQGLEDITLSDWEKASRISAHTRNYLSDNQRTIKKFVDGFISAAYGGDNGENSQTAAAAAVELSATRNRSVAGPWYHLPFSRNKRFVGRGETLTTLKQKLFADGCPSVALVGLGGMGKTQVALELTYWTKANRPDCSIFWVPALSEATFEQAYTDIARKLKIEHGDEKDIKKSVRQYLSSEEVGRWLLIVDNADDIELICGNSDVPRGLEKYLPQSENGRILFTTRSRDVAMRVAEEVVKLDEFSLLEATTLLKKSVARTDLIGDVASTTELLQELTYLPLAITQAAAYLERNEVTTAEYLRLLHNTERDMVELLSQELPDRMRYRESKNAVTATWLVSFKKIREIDRNAADLLSFMSQIEPKAIPQSILPGLESEVQMKSAVGTLCGYAFVTKRADMLDMHSLVHLATRIWLDKEDIAAQTMERAMQHIAETFPSDMYENRRLWREYLPHALRILQRAGAEDTERYELCFWVGRCLQVDGRIREAVHCLEECWRWRSERFAEDHPSRLASQHALAIAYQSNGQIKKALALLEKVVAVQKRTLAEDHPDRLASQHVLAMAYRSDGQIKKAVALLEKVVAVRERTLAEDYPDRLASQHELAIAYRSDGQIKKAVALLEKVVAVRERTPAEDHPSRLASQHALAIAYQSDGQIKKAVALLEKVVAVQKGTLAEDHPDRLASQHALAMAYRSDGQIKKAVALLEKVMAVRERTLAEDHPYRLVSQHALAIAYQSDGQIKKAVALLEKVVAVRERTLAEDYPDRLASQHELAMAYRSDGQIKKAVALLEKVMAVRERTLAEDYPDRLASQHALAIAYQSDGQIKKALALLEKVEAVQKRTLAEDYPDRLASQHVLAIAYRSNGQIKKAVALLEQVMAVRERTLAEDYPDRLASQHELAITYQSDGQIKKAVALLEHVVKVKGGTLAEDHPDRLASQHVLAMAYRSDGQIKKAVALLEHVVKVKGGTLAEDHPDRLASQHELAIAYQSDGQIKKAVALLEQVVAVQKRTLAEDHPSRLTAQRNLVGAYRANGQEQKAMEFEQSVAAVHARHGIP</sequence>
<dbReference type="Pfam" id="PF13424">
    <property type="entry name" value="TPR_12"/>
    <property type="match status" value="6"/>
</dbReference>
<dbReference type="InterPro" id="IPR011990">
    <property type="entry name" value="TPR-like_helical_dom_sf"/>
</dbReference>
<dbReference type="Pfam" id="PF00931">
    <property type="entry name" value="NB-ARC"/>
    <property type="match status" value="1"/>
</dbReference>
<evidence type="ECO:0000256" key="2">
    <source>
        <dbReference type="PROSITE-ProRule" id="PRU01161"/>
    </source>
</evidence>
<dbReference type="GO" id="GO:0043531">
    <property type="term" value="F:ADP binding"/>
    <property type="evidence" value="ECO:0007669"/>
    <property type="project" value="InterPro"/>
</dbReference>
<protein>
    <submittedName>
        <fullName evidence="4">Acyl transferase/acyl hydrolase/lysophospholipase</fullName>
    </submittedName>
</protein>
<dbReference type="InterPro" id="IPR016035">
    <property type="entry name" value="Acyl_Trfase/lysoPLipase"/>
</dbReference>
<reference evidence="4" key="1">
    <citation type="submission" date="2022-07" db="EMBL/GenBank/DDBJ databases">
        <title>Fungi with potential for degradation of polypropylene.</title>
        <authorList>
            <person name="Gostincar C."/>
        </authorList>
    </citation>
    <scope>NUCLEOTIDE SEQUENCE</scope>
    <source>
        <strain evidence="4">EXF-13308</strain>
    </source>
</reference>
<organism evidence="4 5">
    <name type="scientific">Pleurostoma richardsiae</name>
    <dbReference type="NCBI Taxonomy" id="41990"/>
    <lineage>
        <taxon>Eukaryota</taxon>
        <taxon>Fungi</taxon>
        <taxon>Dikarya</taxon>
        <taxon>Ascomycota</taxon>
        <taxon>Pezizomycotina</taxon>
        <taxon>Sordariomycetes</taxon>
        <taxon>Sordariomycetidae</taxon>
        <taxon>Calosphaeriales</taxon>
        <taxon>Pleurostomataceae</taxon>
        <taxon>Pleurostoma</taxon>
    </lineage>
</organism>
<dbReference type="InterPro" id="IPR002641">
    <property type="entry name" value="PNPLA_dom"/>
</dbReference>
<comment type="caution">
    <text evidence="4">The sequence shown here is derived from an EMBL/GenBank/DDBJ whole genome shotgun (WGS) entry which is preliminary data.</text>
</comment>
<accession>A0AA38RES6</accession>
<keyword evidence="1 2" id="KW-0443">Lipid metabolism</keyword>